<evidence type="ECO:0000313" key="8">
    <source>
        <dbReference type="Proteomes" id="UP000469430"/>
    </source>
</evidence>
<name>A0A6I4TW71_9SPHN</name>
<feature type="compositionally biased region" description="Gly residues" evidence="4">
    <location>
        <begin position="145"/>
        <end position="159"/>
    </location>
</feature>
<evidence type="ECO:0000313" key="7">
    <source>
        <dbReference type="EMBL" id="MXO99500.1"/>
    </source>
</evidence>
<feature type="domain" description="Secretin/TonB short N-terminal" evidence="6">
    <location>
        <begin position="75"/>
        <end position="126"/>
    </location>
</feature>
<organism evidence="7 8">
    <name type="scientific">Croceibacterium xixiisoli</name>
    <dbReference type="NCBI Taxonomy" id="1476466"/>
    <lineage>
        <taxon>Bacteria</taxon>
        <taxon>Pseudomonadati</taxon>
        <taxon>Pseudomonadota</taxon>
        <taxon>Alphaproteobacteria</taxon>
        <taxon>Sphingomonadales</taxon>
        <taxon>Erythrobacteraceae</taxon>
        <taxon>Croceibacterium</taxon>
    </lineage>
</organism>
<dbReference type="Proteomes" id="UP000469430">
    <property type="component" value="Unassembled WGS sequence"/>
</dbReference>
<reference evidence="7 8" key="1">
    <citation type="submission" date="2019-12" db="EMBL/GenBank/DDBJ databases">
        <title>Genomic-based taxomic classification of the family Erythrobacteraceae.</title>
        <authorList>
            <person name="Xu L."/>
        </authorList>
    </citation>
    <scope>NUCLEOTIDE SEQUENCE [LARGE SCALE GENOMIC DNA]</scope>
    <source>
        <strain evidence="7 8">S36</strain>
    </source>
</reference>
<evidence type="ECO:0000256" key="5">
    <source>
        <dbReference type="SAM" id="SignalP"/>
    </source>
</evidence>
<protein>
    <recommendedName>
        <fullName evidence="6">Secretin/TonB short N-terminal domain-containing protein</fullName>
    </recommendedName>
</protein>
<accession>A0A6I4TW71</accession>
<dbReference type="GO" id="GO:0019867">
    <property type="term" value="C:outer membrane"/>
    <property type="evidence" value="ECO:0007669"/>
    <property type="project" value="InterPro"/>
</dbReference>
<gene>
    <name evidence="7" type="ORF">GRI97_10920</name>
</gene>
<comment type="caution">
    <text evidence="7">The sequence shown here is derived from an EMBL/GenBank/DDBJ whole genome shotgun (WGS) entry which is preliminary data.</text>
</comment>
<keyword evidence="3" id="KW-0998">Cell outer membrane</keyword>
<dbReference type="AlphaFoldDB" id="A0A6I4TW71"/>
<dbReference type="Gene3D" id="3.55.50.30">
    <property type="match status" value="1"/>
</dbReference>
<dbReference type="SMART" id="SM00965">
    <property type="entry name" value="STN"/>
    <property type="match status" value="1"/>
</dbReference>
<proteinExistence type="predicted"/>
<evidence type="ECO:0000256" key="2">
    <source>
        <dbReference type="ARBA" id="ARBA00023136"/>
    </source>
</evidence>
<feature type="chain" id="PRO_5026093359" description="Secretin/TonB short N-terminal domain-containing protein" evidence="5">
    <location>
        <begin position="47"/>
        <end position="165"/>
    </location>
</feature>
<feature type="signal peptide" evidence="5">
    <location>
        <begin position="1"/>
        <end position="46"/>
    </location>
</feature>
<keyword evidence="2" id="KW-0472">Membrane</keyword>
<keyword evidence="5" id="KW-0732">Signal</keyword>
<keyword evidence="8" id="KW-1185">Reference proteome</keyword>
<dbReference type="Pfam" id="PF07660">
    <property type="entry name" value="STN"/>
    <property type="match status" value="1"/>
</dbReference>
<feature type="region of interest" description="Disordered" evidence="4">
    <location>
        <begin position="140"/>
        <end position="165"/>
    </location>
</feature>
<dbReference type="OrthoDB" id="9760333at2"/>
<dbReference type="EMBL" id="WTYJ01000002">
    <property type="protein sequence ID" value="MXO99500.1"/>
    <property type="molecule type" value="Genomic_DNA"/>
</dbReference>
<evidence type="ECO:0000256" key="3">
    <source>
        <dbReference type="ARBA" id="ARBA00023237"/>
    </source>
</evidence>
<evidence type="ECO:0000256" key="1">
    <source>
        <dbReference type="ARBA" id="ARBA00022448"/>
    </source>
</evidence>
<evidence type="ECO:0000256" key="4">
    <source>
        <dbReference type="SAM" id="MobiDB-lite"/>
    </source>
</evidence>
<keyword evidence="1" id="KW-0813">Transport</keyword>
<dbReference type="RefSeq" id="WP_161391216.1">
    <property type="nucleotide sequence ID" value="NZ_JBHSCP010000001.1"/>
</dbReference>
<evidence type="ECO:0000259" key="6">
    <source>
        <dbReference type="SMART" id="SM00965"/>
    </source>
</evidence>
<dbReference type="InterPro" id="IPR011662">
    <property type="entry name" value="Secretin/TonB_short_N"/>
</dbReference>
<sequence length="165" mass="16397">MGMLMRGRDLSAKARLGAMGGMLLTTSALVPSALALTAAMTVTAAAQDKAATRSFDIPAQPLQDAIVLFSRQSGIQVTASGGLTAGRQSAAVRGDQAPAQALGRLLAGTGLSWRMADDNTAVLEAAPQAQDGSVQLGTLRVEGTSGNGGNTNGTGGTGDNGRTAA</sequence>